<protein>
    <submittedName>
        <fullName evidence="3">UspA domain protein</fullName>
    </submittedName>
</protein>
<dbReference type="PANTHER" id="PTHR46268">
    <property type="entry name" value="STRESS RESPONSE PROTEIN NHAX"/>
    <property type="match status" value="1"/>
</dbReference>
<feature type="domain" description="UspA" evidence="2">
    <location>
        <begin position="8"/>
        <end position="149"/>
    </location>
</feature>
<keyword evidence="4" id="KW-1185">Reference proteome</keyword>
<dbReference type="KEGG" id="cts:Ctha_0854"/>
<dbReference type="HOGENOM" id="CLU_049301_2_1_10"/>
<dbReference type="InterPro" id="IPR006016">
    <property type="entry name" value="UspA"/>
</dbReference>
<evidence type="ECO:0000256" key="1">
    <source>
        <dbReference type="ARBA" id="ARBA00008791"/>
    </source>
</evidence>
<dbReference type="eggNOG" id="COG0589">
    <property type="taxonomic scope" value="Bacteria"/>
</dbReference>
<evidence type="ECO:0000259" key="2">
    <source>
        <dbReference type="Pfam" id="PF00582"/>
    </source>
</evidence>
<dbReference type="AlphaFoldDB" id="B3QWV8"/>
<dbReference type="PANTHER" id="PTHR46268:SF6">
    <property type="entry name" value="UNIVERSAL STRESS PROTEIN UP12"/>
    <property type="match status" value="1"/>
</dbReference>
<reference evidence="3 4" key="1">
    <citation type="submission" date="2008-06" db="EMBL/GenBank/DDBJ databases">
        <title>Complete sequence of Chloroherpeton thalassium ATCC 35110.</title>
        <authorList>
            <consortium name="US DOE Joint Genome Institute"/>
            <person name="Lucas S."/>
            <person name="Copeland A."/>
            <person name="Lapidus A."/>
            <person name="Glavina del Rio T."/>
            <person name="Dalin E."/>
            <person name="Tice H."/>
            <person name="Bruce D."/>
            <person name="Goodwin L."/>
            <person name="Pitluck S."/>
            <person name="Schmutz J."/>
            <person name="Larimer F."/>
            <person name="Land M."/>
            <person name="Hauser L."/>
            <person name="Kyrpides N."/>
            <person name="Mikhailova N."/>
            <person name="Liu Z."/>
            <person name="Li T."/>
            <person name="Zhao F."/>
            <person name="Overmann J."/>
            <person name="Bryant D.A."/>
            <person name="Richardson P."/>
        </authorList>
    </citation>
    <scope>NUCLEOTIDE SEQUENCE [LARGE SCALE GENOMIC DNA]</scope>
    <source>
        <strain evidence="4">ATCC 35110 / GB-78</strain>
    </source>
</reference>
<dbReference type="Pfam" id="PF00582">
    <property type="entry name" value="Usp"/>
    <property type="match status" value="2"/>
</dbReference>
<gene>
    <name evidence="3" type="ordered locus">Ctha_0854</name>
</gene>
<sequence length="293" mass="33200">MFSQNIVRNILCPVDFSEQSLQVLEHAARVSDLYAGASITVLNVVDDMAPEYAPYRTTESKLKTLHRTLEQDSQNRLKIHAQPWLRGFEKVKFLTVFGKPPQMITRVAKEERCDMIMMATRSMGLTTQFILGSTTYRIVRTAPCPLMVFSHPDQKFRALRVLFPTDFSELSLLSLPYVYHITREYDADLHLVHFRQTHTATPIVKDSTRELEALRRNAKANGVSRITVQDDIPGRSPGTAILDYAKQQNVDLTVLSAHGSSGYKQFFLGTTAVEVSSKSPNPVLLVRRTDWTL</sequence>
<evidence type="ECO:0000313" key="3">
    <source>
        <dbReference type="EMBL" id="ACF13322.1"/>
    </source>
</evidence>
<proteinExistence type="inferred from homology"/>
<dbReference type="CDD" id="cd00293">
    <property type="entry name" value="USP-like"/>
    <property type="match status" value="2"/>
</dbReference>
<dbReference type="SUPFAM" id="SSF52402">
    <property type="entry name" value="Adenine nucleotide alpha hydrolases-like"/>
    <property type="match status" value="2"/>
</dbReference>
<name>B3QWV8_CHLT3</name>
<dbReference type="OrthoDB" id="9788959at2"/>
<dbReference type="EMBL" id="CP001100">
    <property type="protein sequence ID" value="ACF13322.1"/>
    <property type="molecule type" value="Genomic_DNA"/>
</dbReference>
<dbReference type="InterPro" id="IPR014729">
    <property type="entry name" value="Rossmann-like_a/b/a_fold"/>
</dbReference>
<dbReference type="InterPro" id="IPR006015">
    <property type="entry name" value="Universal_stress_UspA"/>
</dbReference>
<comment type="similarity">
    <text evidence="1">Belongs to the universal stress protein A family.</text>
</comment>
<organism evidence="3 4">
    <name type="scientific">Chloroherpeton thalassium (strain ATCC 35110 / GB-78)</name>
    <dbReference type="NCBI Taxonomy" id="517418"/>
    <lineage>
        <taxon>Bacteria</taxon>
        <taxon>Pseudomonadati</taxon>
        <taxon>Chlorobiota</taxon>
        <taxon>Chlorobiia</taxon>
        <taxon>Chlorobiales</taxon>
        <taxon>Chloroherpetonaceae</taxon>
        <taxon>Chloroherpeton</taxon>
    </lineage>
</organism>
<dbReference type="RefSeq" id="WP_012499406.1">
    <property type="nucleotide sequence ID" value="NC_011026.1"/>
</dbReference>
<dbReference type="STRING" id="517418.Ctha_0854"/>
<feature type="domain" description="UspA" evidence="2">
    <location>
        <begin position="160"/>
        <end position="287"/>
    </location>
</feature>
<dbReference type="PRINTS" id="PR01438">
    <property type="entry name" value="UNVRSLSTRESS"/>
</dbReference>
<dbReference type="Gene3D" id="3.40.50.620">
    <property type="entry name" value="HUPs"/>
    <property type="match status" value="2"/>
</dbReference>
<evidence type="ECO:0000313" key="4">
    <source>
        <dbReference type="Proteomes" id="UP000001208"/>
    </source>
</evidence>
<dbReference type="Proteomes" id="UP000001208">
    <property type="component" value="Chromosome"/>
</dbReference>
<accession>B3QWV8</accession>